<proteinExistence type="predicted"/>
<dbReference type="OMA" id="HCNICPK"/>
<feature type="region of interest" description="Disordered" evidence="1">
    <location>
        <begin position="85"/>
        <end position="142"/>
    </location>
</feature>
<evidence type="ECO:0000313" key="2">
    <source>
        <dbReference type="EMBL" id="EMF10034.1"/>
    </source>
</evidence>
<feature type="compositionally biased region" description="Acidic residues" evidence="1">
    <location>
        <begin position="309"/>
        <end position="320"/>
    </location>
</feature>
<feature type="compositionally biased region" description="Polar residues" evidence="1">
    <location>
        <begin position="343"/>
        <end position="353"/>
    </location>
</feature>
<dbReference type="AlphaFoldDB" id="M3CZH3"/>
<gene>
    <name evidence="2" type="ORF">SEPMUDRAFT_151100</name>
</gene>
<evidence type="ECO:0000313" key="3">
    <source>
        <dbReference type="Proteomes" id="UP000016931"/>
    </source>
</evidence>
<dbReference type="HOGENOM" id="CLU_477484_0_0_1"/>
<protein>
    <submittedName>
        <fullName evidence="2">Uncharacterized protein</fullName>
    </submittedName>
</protein>
<organism evidence="2 3">
    <name type="scientific">Sphaerulina musiva (strain SO2202)</name>
    <name type="common">Poplar stem canker fungus</name>
    <name type="synonym">Septoria musiva</name>
    <dbReference type="NCBI Taxonomy" id="692275"/>
    <lineage>
        <taxon>Eukaryota</taxon>
        <taxon>Fungi</taxon>
        <taxon>Dikarya</taxon>
        <taxon>Ascomycota</taxon>
        <taxon>Pezizomycotina</taxon>
        <taxon>Dothideomycetes</taxon>
        <taxon>Dothideomycetidae</taxon>
        <taxon>Mycosphaerellales</taxon>
        <taxon>Mycosphaerellaceae</taxon>
        <taxon>Sphaerulina</taxon>
    </lineage>
</organism>
<name>M3CZH3_SPHMS</name>
<dbReference type="eggNOG" id="ENOG502SPEQ">
    <property type="taxonomic scope" value="Eukaryota"/>
</dbReference>
<feature type="region of interest" description="Disordered" evidence="1">
    <location>
        <begin position="437"/>
        <end position="458"/>
    </location>
</feature>
<dbReference type="OrthoDB" id="5428259at2759"/>
<dbReference type="EMBL" id="KB456268">
    <property type="protein sequence ID" value="EMF10034.1"/>
    <property type="molecule type" value="Genomic_DNA"/>
</dbReference>
<feature type="region of interest" description="Disordered" evidence="1">
    <location>
        <begin position="300"/>
        <end position="353"/>
    </location>
</feature>
<evidence type="ECO:0000256" key="1">
    <source>
        <dbReference type="SAM" id="MobiDB-lite"/>
    </source>
</evidence>
<keyword evidence="3" id="KW-1185">Reference proteome</keyword>
<accession>M3CZH3</accession>
<feature type="compositionally biased region" description="Low complexity" evidence="1">
    <location>
        <begin position="97"/>
        <end position="118"/>
    </location>
</feature>
<dbReference type="RefSeq" id="XP_016758155.1">
    <property type="nucleotide sequence ID" value="XM_016906595.1"/>
</dbReference>
<reference evidence="2 3" key="1">
    <citation type="journal article" date="2012" name="PLoS Pathog.">
        <title>Diverse lifestyles and strategies of plant pathogenesis encoded in the genomes of eighteen Dothideomycetes fungi.</title>
        <authorList>
            <person name="Ohm R.A."/>
            <person name="Feau N."/>
            <person name="Henrissat B."/>
            <person name="Schoch C.L."/>
            <person name="Horwitz B.A."/>
            <person name="Barry K.W."/>
            <person name="Condon B.J."/>
            <person name="Copeland A.C."/>
            <person name="Dhillon B."/>
            <person name="Glaser F."/>
            <person name="Hesse C.N."/>
            <person name="Kosti I."/>
            <person name="LaButti K."/>
            <person name="Lindquist E.A."/>
            <person name="Lucas S."/>
            <person name="Salamov A.A."/>
            <person name="Bradshaw R.E."/>
            <person name="Ciuffetti L."/>
            <person name="Hamelin R.C."/>
            <person name="Kema G.H.J."/>
            <person name="Lawrence C."/>
            <person name="Scott J.A."/>
            <person name="Spatafora J.W."/>
            <person name="Turgeon B.G."/>
            <person name="de Wit P.J.G.M."/>
            <person name="Zhong S."/>
            <person name="Goodwin S.B."/>
            <person name="Grigoriev I.V."/>
        </authorList>
    </citation>
    <scope>NUCLEOTIDE SEQUENCE [LARGE SCALE GENOMIC DNA]</scope>
    <source>
        <strain evidence="2 3">SO2202</strain>
    </source>
</reference>
<dbReference type="GeneID" id="27903732"/>
<dbReference type="Proteomes" id="UP000016931">
    <property type="component" value="Unassembled WGS sequence"/>
</dbReference>
<dbReference type="STRING" id="692275.M3CZH3"/>
<sequence length="571" mass="63392">MNLLQGDPAQLIPQDIPLSCNVCPRRPDFSDISHLLTHIQSKGHLAAYYKLQVQAGTDAEAQDTVDTYEQWYADYGLEDLMRERMSQKDKKKARVGSTSRRSTPNTNSTRNTPVPRSSRNVRRPSGRSLLDPQLNRRGPASTSYSATPLSYFDPANFHRALAPTQASWGHGSYLSNSPSTVKQESVSSFEDDDDDDSFLSAPKRALRRRVDNSVTILPVFDEASEYGGEDVELENDNAKLKGIFWKGMGLFDSATPDMKRRRNQKKEAWVLQALKDTSQNVYPTECIYDSAGALRKTRIIDGLPPSDDSLIEGESEPEPEQQDKKRPRRKARQPLVKKEPNTGRVTRSSQITAPLYTRTNRGLYYEGPEDEDDNLTYQARPNKRRTGLSIHRDNTGPEITFSQPASMTYLTSGYNSARGNVQNPIPMFESSLPQRLPAGQPSWSQNAPFRPSSHGGHQQTYPTFNSMFPAANQGTNHAFGTYGQNFGTGAATMPYNSSSIFPASAGANLEWGMFDNLHETFPDQVDSVIGDADLGFNMGVTDGTSTNPLFLSDVKPIIEDDEGTISALSEH</sequence>